<dbReference type="EMBL" id="AAUW01000008">
    <property type="protein sequence ID" value="EAV43773.1"/>
    <property type="molecule type" value="Genomic_DNA"/>
</dbReference>
<protein>
    <submittedName>
        <fullName evidence="2">Uncharacterized protein</fullName>
    </submittedName>
</protein>
<proteinExistence type="predicted"/>
<name>A0NTL4_ROSAI</name>
<organism evidence="2 3">
    <name type="scientific">Roseibium aggregatum (strain ATCC 25650 / DSM 13394 / JCM 20685 / NBRC 16684 / NCIMB 2208 / IAM 12614 / B1)</name>
    <name type="common">Stappia aggregata</name>
    <dbReference type="NCBI Taxonomy" id="384765"/>
    <lineage>
        <taxon>Bacteria</taxon>
        <taxon>Pseudomonadati</taxon>
        <taxon>Pseudomonadota</taxon>
        <taxon>Alphaproteobacteria</taxon>
        <taxon>Hyphomicrobiales</taxon>
        <taxon>Stappiaceae</taxon>
        <taxon>Roseibium</taxon>
    </lineage>
</organism>
<comment type="caution">
    <text evidence="2">The sequence shown here is derived from an EMBL/GenBank/DDBJ whole genome shotgun (WGS) entry which is preliminary data.</text>
</comment>
<sequence length="40" mass="4086">MSPSAPPAADAASDKLGHAIPSAETRAMEHGLYILDANAH</sequence>
<reference evidence="2 3" key="1">
    <citation type="submission" date="2006-05" db="EMBL/GenBank/DDBJ databases">
        <authorList>
            <person name="King G."/>
            <person name="Ferriera S."/>
            <person name="Johnson J."/>
            <person name="Kravitz S."/>
            <person name="Beeson K."/>
            <person name="Sutton G."/>
            <person name="Rogers Y.-H."/>
            <person name="Friedman R."/>
            <person name="Frazier M."/>
            <person name="Venter J.C."/>
        </authorList>
    </citation>
    <scope>NUCLEOTIDE SEQUENCE [LARGE SCALE GENOMIC DNA]</scope>
    <source>
        <strain evidence="3">ATCC 25650 / DSM 13394 / JCM 20685 / NBRC 16684 / NCIMB 2208 / IAM 12614 / B1</strain>
    </source>
</reference>
<evidence type="ECO:0000256" key="1">
    <source>
        <dbReference type="SAM" id="MobiDB-lite"/>
    </source>
</evidence>
<accession>A0NTL4</accession>
<feature type="region of interest" description="Disordered" evidence="1">
    <location>
        <begin position="1"/>
        <end position="20"/>
    </location>
</feature>
<dbReference type="Proteomes" id="UP000004848">
    <property type="component" value="Unassembled WGS sequence"/>
</dbReference>
<evidence type="ECO:0000313" key="2">
    <source>
        <dbReference type="EMBL" id="EAV43773.1"/>
    </source>
</evidence>
<gene>
    <name evidence="2" type="ORF">SIAM614_11633</name>
</gene>
<evidence type="ECO:0000313" key="3">
    <source>
        <dbReference type="Proteomes" id="UP000004848"/>
    </source>
</evidence>
<dbReference type="AlphaFoldDB" id="A0NTL4"/>